<proteinExistence type="predicted"/>
<evidence type="ECO:0000313" key="2">
    <source>
        <dbReference type="Proteomes" id="UP000275846"/>
    </source>
</evidence>
<evidence type="ECO:0000313" key="3">
    <source>
        <dbReference type="WBParaSite" id="SSLN_0001869701-mRNA-1"/>
    </source>
</evidence>
<organism evidence="3">
    <name type="scientific">Schistocephalus solidus</name>
    <name type="common">Tapeworm</name>
    <dbReference type="NCBI Taxonomy" id="70667"/>
    <lineage>
        <taxon>Eukaryota</taxon>
        <taxon>Metazoa</taxon>
        <taxon>Spiralia</taxon>
        <taxon>Lophotrochozoa</taxon>
        <taxon>Platyhelminthes</taxon>
        <taxon>Cestoda</taxon>
        <taxon>Eucestoda</taxon>
        <taxon>Diphyllobothriidea</taxon>
        <taxon>Diphyllobothriidae</taxon>
        <taxon>Schistocephalus</taxon>
    </lineage>
</organism>
<sequence>MSMYLSLFGTKRLYREIRAIKHRVLIVVWVNNCTLHDMHLLLAIMYCVLVDTNKRMQIMACYSLHQEFSPNWKSCETKVEPAAMRRSANKVVADERFSTVLIES</sequence>
<protein>
    <submittedName>
        <fullName evidence="3">Ovule protein</fullName>
    </submittedName>
</protein>
<reference evidence="1 2" key="2">
    <citation type="submission" date="2018-11" db="EMBL/GenBank/DDBJ databases">
        <authorList>
            <consortium name="Pathogen Informatics"/>
        </authorList>
    </citation>
    <scope>NUCLEOTIDE SEQUENCE [LARGE SCALE GENOMIC DNA]</scope>
    <source>
        <strain evidence="1 2">NST_G2</strain>
    </source>
</reference>
<dbReference type="AlphaFoldDB" id="A0A183TNG8"/>
<accession>A0A183TNG8</accession>
<name>A0A183TNG8_SCHSO</name>
<reference evidence="3" key="1">
    <citation type="submission" date="2016-06" db="UniProtKB">
        <authorList>
            <consortium name="WormBaseParasite"/>
        </authorList>
    </citation>
    <scope>IDENTIFICATION</scope>
</reference>
<gene>
    <name evidence="1" type="ORF">SSLN_LOCUS18016</name>
</gene>
<dbReference type="EMBL" id="UYSU01043516">
    <property type="protein sequence ID" value="VDM04402.1"/>
    <property type="molecule type" value="Genomic_DNA"/>
</dbReference>
<dbReference type="Proteomes" id="UP000275846">
    <property type="component" value="Unassembled WGS sequence"/>
</dbReference>
<dbReference type="WBParaSite" id="SSLN_0001869701-mRNA-1">
    <property type="protein sequence ID" value="SSLN_0001869701-mRNA-1"/>
    <property type="gene ID" value="SSLN_0001869701"/>
</dbReference>
<evidence type="ECO:0000313" key="1">
    <source>
        <dbReference type="EMBL" id="VDM04402.1"/>
    </source>
</evidence>
<keyword evidence="2" id="KW-1185">Reference proteome</keyword>